<protein>
    <submittedName>
        <fullName evidence="1">Uncharacterized protein</fullName>
    </submittedName>
</protein>
<evidence type="ECO:0000313" key="1">
    <source>
        <dbReference type="EMBL" id="CAL5135117.1"/>
    </source>
</evidence>
<dbReference type="EMBL" id="CAXLJL010000245">
    <property type="protein sequence ID" value="CAL5135117.1"/>
    <property type="molecule type" value="Genomic_DNA"/>
</dbReference>
<organism evidence="1 2">
    <name type="scientific">Calicophoron daubneyi</name>
    <name type="common">Rumen fluke</name>
    <name type="synonym">Paramphistomum daubneyi</name>
    <dbReference type="NCBI Taxonomy" id="300641"/>
    <lineage>
        <taxon>Eukaryota</taxon>
        <taxon>Metazoa</taxon>
        <taxon>Spiralia</taxon>
        <taxon>Lophotrochozoa</taxon>
        <taxon>Platyhelminthes</taxon>
        <taxon>Trematoda</taxon>
        <taxon>Digenea</taxon>
        <taxon>Plagiorchiida</taxon>
        <taxon>Pronocephalata</taxon>
        <taxon>Paramphistomoidea</taxon>
        <taxon>Paramphistomidae</taxon>
        <taxon>Calicophoron</taxon>
    </lineage>
</organism>
<dbReference type="Proteomes" id="UP001497525">
    <property type="component" value="Unassembled WGS sequence"/>
</dbReference>
<comment type="caution">
    <text evidence="1">The sequence shown here is derived from an EMBL/GenBank/DDBJ whole genome shotgun (WGS) entry which is preliminary data.</text>
</comment>
<reference evidence="1" key="1">
    <citation type="submission" date="2024-06" db="EMBL/GenBank/DDBJ databases">
        <authorList>
            <person name="Liu X."/>
            <person name="Lenzi L."/>
            <person name="Haldenby T S."/>
            <person name="Uol C."/>
        </authorList>
    </citation>
    <scope>NUCLEOTIDE SEQUENCE</scope>
</reference>
<evidence type="ECO:0000313" key="2">
    <source>
        <dbReference type="Proteomes" id="UP001497525"/>
    </source>
</evidence>
<name>A0AAV2TCA4_CALDB</name>
<proteinExistence type="predicted"/>
<accession>A0AAV2TCA4</accession>
<sequence>MLKGIRLKPLASKKTKRCLVSAFQMRSSGDGDGVFMLDIPKSLRIHPLLRLGGCWLVGRLNLFPWIINLCEDLLTHRRRCPISQTKVYSLSPSSLMNCGTTICRPALRV</sequence>
<dbReference type="AlphaFoldDB" id="A0AAV2TCA4"/>
<gene>
    <name evidence="1" type="ORF">CDAUBV1_LOCUS9174</name>
</gene>